<keyword evidence="2" id="KW-1185">Reference proteome</keyword>
<dbReference type="EMBL" id="JAHESF010000053">
    <property type="protein sequence ID" value="MBT1700963.1"/>
    <property type="molecule type" value="Genomic_DNA"/>
</dbReference>
<protein>
    <submittedName>
        <fullName evidence="1">Uncharacterized protein</fullName>
    </submittedName>
</protein>
<proteinExistence type="predicted"/>
<dbReference type="AlphaFoldDB" id="A0AAP2DTC2"/>
<dbReference type="RefSeq" id="WP_254169651.1">
    <property type="nucleotide sequence ID" value="NZ_JAHESF010000053.1"/>
</dbReference>
<sequence length="269" mass="31380">MLIKEKALRHWVDHFYGYGSWDARFWFVGYEESGGDLPEEVAEKFDYFYDAHASSTEATLCDIRELYKRVAFRGDGPKADLYTNRYEYRFDSNAIQNGVWKNLIAFRHGYRNEALPDLLDYQKNSFASSSAQEALIQLYPLPSPHNHAWYYSWLDMPQFPFLKSRTLYQEQLYEQRINAILQKISAHRPELVLMYGMNNINSLKSSVQAFFPAAKFKMVKAIKLQTPQHHRADLQGTTLLITTQIPALRHGRIETGFDWLEFGKAVRSA</sequence>
<accession>A0AAP2DTC2</accession>
<name>A0AAP2DTC2_9BACT</name>
<evidence type="ECO:0000313" key="2">
    <source>
        <dbReference type="Proteomes" id="UP001319200"/>
    </source>
</evidence>
<gene>
    <name evidence="1" type="ORF">KK083_28985</name>
</gene>
<comment type="caution">
    <text evidence="1">The sequence shown here is derived from an EMBL/GenBank/DDBJ whole genome shotgun (WGS) entry which is preliminary data.</text>
</comment>
<reference evidence="1 2" key="1">
    <citation type="submission" date="2021-05" db="EMBL/GenBank/DDBJ databases">
        <title>A Polyphasic approach of four new species of the genus Ohtaekwangia: Ohtaekwangia histidinii sp. nov., Ohtaekwangia cretensis sp. nov., Ohtaekwangia indiensis sp. nov., Ohtaekwangia reichenbachii sp. nov. from diverse environment.</title>
        <authorList>
            <person name="Octaviana S."/>
        </authorList>
    </citation>
    <scope>NUCLEOTIDE SEQUENCE [LARGE SCALE GENOMIC DNA]</scope>
    <source>
        <strain evidence="1 2">PWU4</strain>
    </source>
</reference>
<evidence type="ECO:0000313" key="1">
    <source>
        <dbReference type="EMBL" id="MBT1700963.1"/>
    </source>
</evidence>
<dbReference type="Proteomes" id="UP001319200">
    <property type="component" value="Unassembled WGS sequence"/>
</dbReference>
<organism evidence="1 2">
    <name type="scientific">Chryseosolibacter histidini</name>
    <dbReference type="NCBI Taxonomy" id="2782349"/>
    <lineage>
        <taxon>Bacteria</taxon>
        <taxon>Pseudomonadati</taxon>
        <taxon>Bacteroidota</taxon>
        <taxon>Cytophagia</taxon>
        <taxon>Cytophagales</taxon>
        <taxon>Chryseotaleaceae</taxon>
        <taxon>Chryseosolibacter</taxon>
    </lineage>
</organism>